<accession>A0A1C4CA43</accession>
<evidence type="ECO:0000313" key="2">
    <source>
        <dbReference type="EMBL" id="OKA34385.1"/>
    </source>
</evidence>
<name>A0A1C4CA43_BACCE</name>
<evidence type="ECO:0000256" key="1">
    <source>
        <dbReference type="SAM" id="MobiDB-lite"/>
    </source>
</evidence>
<dbReference type="InterPro" id="IPR009636">
    <property type="entry name" value="SCAF"/>
</dbReference>
<organism evidence="2 3">
    <name type="scientific">Bacillus cereus</name>
    <dbReference type="NCBI Taxonomy" id="1396"/>
    <lineage>
        <taxon>Bacteria</taxon>
        <taxon>Bacillati</taxon>
        <taxon>Bacillota</taxon>
        <taxon>Bacilli</taxon>
        <taxon>Bacillales</taxon>
        <taxon>Bacillaceae</taxon>
        <taxon>Bacillus</taxon>
        <taxon>Bacillus cereus group</taxon>
    </lineage>
</organism>
<dbReference type="AlphaFoldDB" id="A0A1C4CA43"/>
<evidence type="ECO:0000313" key="3">
    <source>
        <dbReference type="Proteomes" id="UP000186535"/>
    </source>
</evidence>
<feature type="region of interest" description="Disordered" evidence="1">
    <location>
        <begin position="158"/>
        <end position="213"/>
    </location>
</feature>
<protein>
    <recommendedName>
        <fullName evidence="4">Scaffolding protein</fullName>
    </recommendedName>
</protein>
<proteinExistence type="predicted"/>
<feature type="compositionally biased region" description="Gly residues" evidence="1">
    <location>
        <begin position="172"/>
        <end position="191"/>
    </location>
</feature>
<dbReference type="RefSeq" id="WP_073518408.1">
    <property type="nucleotide sequence ID" value="NZ_MPOM01000003.1"/>
</dbReference>
<reference evidence="2 3" key="1">
    <citation type="submission" date="2016-11" db="EMBL/GenBank/DDBJ databases">
        <title>Identification of Bacillus cereus isolated from egg-white.</title>
        <authorList>
            <person name="Soni A."/>
            <person name="Oey I."/>
            <person name="Silcock P."/>
            <person name="Bremer P."/>
        </authorList>
    </citation>
    <scope>NUCLEOTIDE SEQUENCE [LARGE SCALE GENOMIC DNA]</scope>
    <source>
        <strain evidence="2 3">NZAS03</strain>
    </source>
</reference>
<feature type="compositionally biased region" description="Basic and acidic residues" evidence="1">
    <location>
        <begin position="197"/>
        <end position="207"/>
    </location>
</feature>
<dbReference type="Pfam" id="PF06810">
    <property type="entry name" value="Phage_scaffold"/>
    <property type="match status" value="1"/>
</dbReference>
<feature type="compositionally biased region" description="Pro residues" evidence="1">
    <location>
        <begin position="18"/>
        <end position="37"/>
    </location>
</feature>
<dbReference type="EMBL" id="MPON01000010">
    <property type="protein sequence ID" value="OKA34385.1"/>
    <property type="molecule type" value="Genomic_DNA"/>
</dbReference>
<gene>
    <name evidence="2" type="ORF">BJR07_22965</name>
</gene>
<evidence type="ECO:0008006" key="4">
    <source>
        <dbReference type="Google" id="ProtNLM"/>
    </source>
</evidence>
<dbReference type="Proteomes" id="UP000186535">
    <property type="component" value="Unassembled WGS sequence"/>
</dbReference>
<feature type="region of interest" description="Disordered" evidence="1">
    <location>
        <begin position="1"/>
        <end position="42"/>
    </location>
</feature>
<comment type="caution">
    <text evidence="2">The sequence shown here is derived from an EMBL/GenBank/DDBJ whole genome shotgun (WGS) entry which is preliminary data.</text>
</comment>
<sequence>MKKPFRLRLGNFQYFSDPNPPVDPPQDPPPTDPPVDPPVTYTQEQLDTQITDATKEAKRQGKLDVYKQLGVESLKDLQDKLAAANGKEEADATLRATNETLTTKNKSLETELAFVKASIGHKPHDADLLFTAVQPLLTTDPDTGEITNMKEAIEQVKAEKPFLFASEEAAPGGQGGGGQQRPGSTAPGGGTPPASKTDYDKGAELAKKRSQKN</sequence>